<evidence type="ECO:0000313" key="2">
    <source>
        <dbReference type="Proteomes" id="UP000093391"/>
    </source>
</evidence>
<dbReference type="Gene3D" id="1.10.3210.10">
    <property type="entry name" value="Hypothetical protein af1432"/>
    <property type="match status" value="1"/>
</dbReference>
<dbReference type="OrthoDB" id="9802385at2"/>
<accession>A0A1B2M0R0</accession>
<dbReference type="AlphaFoldDB" id="A0A1B2M0R0"/>
<keyword evidence="2" id="KW-1185">Reference proteome</keyword>
<organism evidence="1 2">
    <name type="scientific">Acinetobacter larvae</name>
    <dbReference type="NCBI Taxonomy" id="1789224"/>
    <lineage>
        <taxon>Bacteria</taxon>
        <taxon>Pseudomonadati</taxon>
        <taxon>Pseudomonadota</taxon>
        <taxon>Gammaproteobacteria</taxon>
        <taxon>Moraxellales</taxon>
        <taxon>Moraxellaceae</taxon>
        <taxon>Acinetobacter</taxon>
    </lineage>
</organism>
<sequence length="85" mass="9592">MSTLENAIILACKKHRGQIDCHGQPYILHLLRIMLQSSSPQQQLIAILQDILSHSDTTVVDLISMGFSNEVIDALLRHQQKHAKH</sequence>
<dbReference type="Proteomes" id="UP000093391">
    <property type="component" value="Chromosome"/>
</dbReference>
<protein>
    <submittedName>
        <fullName evidence="1">Uncharacterized protein</fullName>
    </submittedName>
</protein>
<dbReference type="SUPFAM" id="SSF109604">
    <property type="entry name" value="HD-domain/PDEase-like"/>
    <property type="match status" value="1"/>
</dbReference>
<reference evidence="1 2" key="1">
    <citation type="submission" date="2016-08" db="EMBL/GenBank/DDBJ databases">
        <authorList>
            <person name="Seilhamer J.J."/>
        </authorList>
    </citation>
    <scope>NUCLEOTIDE SEQUENCE [LARGE SCALE GENOMIC DNA]</scope>
    <source>
        <strain evidence="1 2">BRTC-1</strain>
    </source>
</reference>
<proteinExistence type="predicted"/>
<dbReference type="KEGG" id="ala:BFG52_10590"/>
<gene>
    <name evidence="1" type="ORF">BFG52_10590</name>
</gene>
<dbReference type="STRING" id="1789224.BFG52_10590"/>
<name>A0A1B2M0R0_9GAMM</name>
<dbReference type="RefSeq" id="WP_067555801.1">
    <property type="nucleotide sequence ID" value="NZ_CP016895.1"/>
</dbReference>
<dbReference type="EMBL" id="CP016895">
    <property type="protein sequence ID" value="AOA58751.1"/>
    <property type="molecule type" value="Genomic_DNA"/>
</dbReference>
<evidence type="ECO:0000313" key="1">
    <source>
        <dbReference type="EMBL" id="AOA58751.1"/>
    </source>
</evidence>